<evidence type="ECO:0000256" key="5">
    <source>
        <dbReference type="ARBA" id="ARBA00022989"/>
    </source>
</evidence>
<dbReference type="InterPro" id="IPR045035">
    <property type="entry name" value="YSL-like"/>
</dbReference>
<feature type="transmembrane region" description="Helical" evidence="7">
    <location>
        <begin position="592"/>
        <end position="614"/>
    </location>
</feature>
<dbReference type="PANTHER" id="PTHR31645:SF76">
    <property type="entry name" value="METAL-NICOTIANAMINE TRANSPORTER YSL8-RELATED"/>
    <property type="match status" value="1"/>
</dbReference>
<name>A0AAW1Q4R5_9CHLO</name>
<feature type="transmembrane region" description="Helical" evidence="7">
    <location>
        <begin position="690"/>
        <end position="712"/>
    </location>
</feature>
<comment type="subcellular location">
    <subcellularLocation>
        <location evidence="1">Membrane</location>
        <topology evidence="1">Multi-pass membrane protein</topology>
    </subcellularLocation>
</comment>
<evidence type="ECO:0000256" key="4">
    <source>
        <dbReference type="ARBA" id="ARBA00022692"/>
    </source>
</evidence>
<comment type="similarity">
    <text evidence="2">Belongs to the YSL (TC 2.A.67.2) family.</text>
</comment>
<feature type="transmembrane region" description="Helical" evidence="7">
    <location>
        <begin position="505"/>
        <end position="523"/>
    </location>
</feature>
<keyword evidence="5 7" id="KW-1133">Transmembrane helix</keyword>
<gene>
    <name evidence="8" type="ORF">WJX72_010541</name>
</gene>
<proteinExistence type="inferred from homology"/>
<dbReference type="InterPro" id="IPR004813">
    <property type="entry name" value="OPT"/>
</dbReference>
<feature type="transmembrane region" description="Helical" evidence="7">
    <location>
        <begin position="167"/>
        <end position="189"/>
    </location>
</feature>
<feature type="transmembrane region" description="Helical" evidence="7">
    <location>
        <begin position="478"/>
        <end position="499"/>
    </location>
</feature>
<dbReference type="GO" id="GO:0016020">
    <property type="term" value="C:membrane"/>
    <property type="evidence" value="ECO:0007669"/>
    <property type="project" value="UniProtKB-SubCell"/>
</dbReference>
<protein>
    <submittedName>
        <fullName evidence="8">Uncharacterized protein</fullName>
    </submittedName>
</protein>
<dbReference type="GO" id="GO:0035673">
    <property type="term" value="F:oligopeptide transmembrane transporter activity"/>
    <property type="evidence" value="ECO:0007669"/>
    <property type="project" value="InterPro"/>
</dbReference>
<dbReference type="Pfam" id="PF03169">
    <property type="entry name" value="OPT"/>
    <property type="match status" value="1"/>
</dbReference>
<feature type="transmembrane region" description="Helical" evidence="7">
    <location>
        <begin position="225"/>
        <end position="246"/>
    </location>
</feature>
<feature type="transmembrane region" description="Helical" evidence="7">
    <location>
        <begin position="99"/>
        <end position="119"/>
    </location>
</feature>
<feature type="transmembrane region" description="Helical" evidence="7">
    <location>
        <begin position="553"/>
        <end position="571"/>
    </location>
</feature>
<evidence type="ECO:0000256" key="2">
    <source>
        <dbReference type="ARBA" id="ARBA00010276"/>
    </source>
</evidence>
<evidence type="ECO:0000313" key="8">
    <source>
        <dbReference type="EMBL" id="KAK9815836.1"/>
    </source>
</evidence>
<feature type="transmembrane region" description="Helical" evidence="7">
    <location>
        <begin position="652"/>
        <end position="670"/>
    </location>
</feature>
<reference evidence="8 9" key="1">
    <citation type="journal article" date="2024" name="Nat. Commun.">
        <title>Phylogenomics reveals the evolutionary origins of lichenization in chlorophyte algae.</title>
        <authorList>
            <person name="Puginier C."/>
            <person name="Libourel C."/>
            <person name="Otte J."/>
            <person name="Skaloud P."/>
            <person name="Haon M."/>
            <person name="Grisel S."/>
            <person name="Petersen M."/>
            <person name="Berrin J.G."/>
            <person name="Delaux P.M."/>
            <person name="Dal Grande F."/>
            <person name="Keller J."/>
        </authorList>
    </citation>
    <scope>NUCLEOTIDE SEQUENCE [LARGE SCALE GENOMIC DNA]</scope>
    <source>
        <strain evidence="8 9">SAG 2043</strain>
    </source>
</reference>
<evidence type="ECO:0000256" key="6">
    <source>
        <dbReference type="ARBA" id="ARBA00023136"/>
    </source>
</evidence>
<dbReference type="NCBIfam" id="TIGR00728">
    <property type="entry name" value="OPT_sfam"/>
    <property type="match status" value="1"/>
</dbReference>
<dbReference type="AlphaFoldDB" id="A0AAW1Q4R5"/>
<evidence type="ECO:0000256" key="7">
    <source>
        <dbReference type="SAM" id="Phobius"/>
    </source>
</evidence>
<feature type="transmembrane region" description="Helical" evidence="7">
    <location>
        <begin position="530"/>
        <end position="547"/>
    </location>
</feature>
<evidence type="ECO:0000313" key="9">
    <source>
        <dbReference type="Proteomes" id="UP001489004"/>
    </source>
</evidence>
<keyword evidence="6 7" id="KW-0472">Membrane</keyword>
<keyword evidence="9" id="KW-1185">Reference proteome</keyword>
<evidence type="ECO:0000256" key="3">
    <source>
        <dbReference type="ARBA" id="ARBA00022448"/>
    </source>
</evidence>
<feature type="transmembrane region" description="Helical" evidence="7">
    <location>
        <begin position="346"/>
        <end position="366"/>
    </location>
</feature>
<feature type="transmembrane region" description="Helical" evidence="7">
    <location>
        <begin position="724"/>
        <end position="748"/>
    </location>
</feature>
<accession>A0AAW1Q4R5</accession>
<feature type="transmembrane region" description="Helical" evidence="7">
    <location>
        <begin position="125"/>
        <end position="146"/>
    </location>
</feature>
<dbReference type="PANTHER" id="PTHR31645">
    <property type="entry name" value="OLIGOPEPTIDE TRANSPORTER YGL114W-RELATED"/>
    <property type="match status" value="1"/>
</dbReference>
<keyword evidence="4 7" id="KW-0812">Transmembrane</keyword>
<evidence type="ECO:0000256" key="1">
    <source>
        <dbReference type="ARBA" id="ARBA00004141"/>
    </source>
</evidence>
<dbReference type="Proteomes" id="UP001489004">
    <property type="component" value="Unassembled WGS sequence"/>
</dbReference>
<keyword evidence="3" id="KW-0813">Transport</keyword>
<comment type="caution">
    <text evidence="8">The sequence shown here is derived from an EMBL/GenBank/DDBJ whole genome shotgun (WGS) entry which is preliminary data.</text>
</comment>
<sequence>MRARLPSQGRALSLPGPTSALSRCLAAMAMNTTEAGIPTKDVELHEEAADKLQFEVTGKDARTTGEAFTMDDSNIDENSPNFCTTDEFGRPLQKWQHQITIRAICLAAVIGVVFCLMVLKLGFTVGIIPSLNIAAGLMGFVFSKMLTGALARCGLLRTPFTRQENTVIQTCVVACYGLAFSGGFTNYLVAMDYSTYAQVEGSTVAGVDPLTVPADLPPNVVQPNFGKYVAFMFCTYFIGIMVLVPLRKTFILDYRLTYPSGTATGVIINGFHTPLGEATAKKQVKVLGGFFSGSFLWSMFKWMFSGFGDSCGFNHFPSLGFRAAFWQFYFDFSQTYVGIGMICPHYVTWSIMFGAVLSWGVMWPLINQRAGDWFPAKLVQGTGSIEGMKGYQIFCSVALILGDGLYNIVKITTMTLIDLYQRHKALHSLPTTNGDVTRKLPKSVSAVGLDLSQSDDPKLAKLGKLRDAVFMKDRIPNWVALAAYVALVAVAMGVTPQLFPGVKAYYVLVAYLLAPIFAFCNAYGAGLTDWSLLTTYGKVCIFIFAAWGGAQGGIIAGLALCGCMCTVVGSASDLMQDFRTGYLTLSSPRSMFIAQLTGAALGCIIAPATFWLYWSGFNIGDPNGEYPAPFATVFRSMAVLAVEGSSVLPKHCLAICGGLFAAAIVLNGARDFVMPKKWKFLLPIPMAMAIPFYLGAYFAIDMAVGSVILFVWQRMNHAQSDLYAPVVASALIAGDGVWAVPAAILALAKVTPPVCLWFYQTGVAQKLPLAFPTYH</sequence>
<feature type="transmembrane region" description="Helical" evidence="7">
    <location>
        <begin position="286"/>
        <end position="304"/>
    </location>
</feature>
<organism evidence="8 9">
    <name type="scientific">[Myrmecia] bisecta</name>
    <dbReference type="NCBI Taxonomy" id="41462"/>
    <lineage>
        <taxon>Eukaryota</taxon>
        <taxon>Viridiplantae</taxon>
        <taxon>Chlorophyta</taxon>
        <taxon>core chlorophytes</taxon>
        <taxon>Trebouxiophyceae</taxon>
        <taxon>Trebouxiales</taxon>
        <taxon>Trebouxiaceae</taxon>
        <taxon>Myrmecia</taxon>
    </lineage>
</organism>
<dbReference type="EMBL" id="JALJOR010000006">
    <property type="protein sequence ID" value="KAK9815836.1"/>
    <property type="molecule type" value="Genomic_DNA"/>
</dbReference>